<keyword evidence="3" id="KW-1185">Reference proteome</keyword>
<dbReference type="AlphaFoldDB" id="A0A1G6L8Q0"/>
<dbReference type="Proteomes" id="UP000199039">
    <property type="component" value="Unassembled WGS sequence"/>
</dbReference>
<proteinExistence type="predicted"/>
<protein>
    <submittedName>
        <fullName evidence="2">Uncharacterized protein</fullName>
    </submittedName>
</protein>
<name>A0A1G6L8Q0_9MICO</name>
<keyword evidence="1" id="KW-0472">Membrane</keyword>
<gene>
    <name evidence="2" type="ORF">SAMN05216410_1791</name>
</gene>
<keyword evidence="1" id="KW-1133">Transmembrane helix</keyword>
<sequence>MTVIPHEFPATPVARLSRRQLLIAIAVAVMVAAGVLFVVKQAMRPSALEYAYEVCKLSSSSGARLADAGSTLILDTQGEDDLTGMDYLDLYCVSAALDMPTSVMTQIEQTRAMDGRVSGTWDGLSASWSYHPDSGLDLMVTAE</sequence>
<feature type="transmembrane region" description="Helical" evidence="1">
    <location>
        <begin position="20"/>
        <end position="39"/>
    </location>
</feature>
<accession>A0A1G6L8Q0</accession>
<dbReference type="STRING" id="1814289.SAMN05216410_1791"/>
<keyword evidence="1" id="KW-0812">Transmembrane</keyword>
<evidence type="ECO:0000313" key="3">
    <source>
        <dbReference type="Proteomes" id="UP000199039"/>
    </source>
</evidence>
<evidence type="ECO:0000313" key="2">
    <source>
        <dbReference type="EMBL" id="SDC39513.1"/>
    </source>
</evidence>
<dbReference type="RefSeq" id="WP_139185769.1">
    <property type="nucleotide sequence ID" value="NZ_FMYH01000002.1"/>
</dbReference>
<evidence type="ECO:0000256" key="1">
    <source>
        <dbReference type="SAM" id="Phobius"/>
    </source>
</evidence>
<dbReference type="OrthoDB" id="3261230at2"/>
<reference evidence="2 3" key="1">
    <citation type="submission" date="2016-09" db="EMBL/GenBank/DDBJ databases">
        <authorList>
            <person name="Capua I."/>
            <person name="De Benedictis P."/>
            <person name="Joannis T."/>
            <person name="Lombin L.H."/>
            <person name="Cattoli G."/>
        </authorList>
    </citation>
    <scope>NUCLEOTIDE SEQUENCE [LARGE SCALE GENOMIC DNA]</scope>
    <source>
        <strain evidence="2 3">ISLP-3</strain>
    </source>
</reference>
<organism evidence="2 3">
    <name type="scientific">Sanguibacter gelidistatuariae</name>
    <dbReference type="NCBI Taxonomy" id="1814289"/>
    <lineage>
        <taxon>Bacteria</taxon>
        <taxon>Bacillati</taxon>
        <taxon>Actinomycetota</taxon>
        <taxon>Actinomycetes</taxon>
        <taxon>Micrococcales</taxon>
        <taxon>Sanguibacteraceae</taxon>
        <taxon>Sanguibacter</taxon>
    </lineage>
</organism>
<dbReference type="EMBL" id="FMYH01000002">
    <property type="protein sequence ID" value="SDC39513.1"/>
    <property type="molecule type" value="Genomic_DNA"/>
</dbReference>